<comment type="caution">
    <text evidence="2">The sequence shown here is derived from an EMBL/GenBank/DDBJ whole genome shotgun (WGS) entry which is preliminary data.</text>
</comment>
<keyword evidence="3" id="KW-1185">Reference proteome</keyword>
<accession>A0AA37WK73</accession>
<dbReference type="Pfam" id="PF20075">
    <property type="entry name" value="DUF6471"/>
    <property type="match status" value="1"/>
</dbReference>
<dbReference type="RefSeq" id="WP_232595704.1">
    <property type="nucleotide sequence ID" value="NZ_BSPD01000016.1"/>
</dbReference>
<protein>
    <recommendedName>
        <fullName evidence="1">DUF6471 domain-containing protein</fullName>
    </recommendedName>
</protein>
<evidence type="ECO:0000313" key="3">
    <source>
        <dbReference type="Proteomes" id="UP001156870"/>
    </source>
</evidence>
<feature type="domain" description="DUF6471" evidence="1">
    <location>
        <begin position="12"/>
        <end position="74"/>
    </location>
</feature>
<dbReference type="AlphaFoldDB" id="A0AA37WK73"/>
<sequence length="93" mass="10721">MSERYKDPVMQEVIRRTIRAAMVEENIGYRELSDRLAKAGVQQKESTLRTKISTGIMTSSLFLHLLHATKVRTLDMAALMMKYQNLSDEIMDD</sequence>
<evidence type="ECO:0000259" key="1">
    <source>
        <dbReference type="Pfam" id="PF20075"/>
    </source>
</evidence>
<evidence type="ECO:0000313" key="2">
    <source>
        <dbReference type="EMBL" id="GLS24648.1"/>
    </source>
</evidence>
<dbReference type="Proteomes" id="UP001156870">
    <property type="component" value="Unassembled WGS sequence"/>
</dbReference>
<organism evidence="2 3">
    <name type="scientific">Marinibactrum halimedae</name>
    <dbReference type="NCBI Taxonomy" id="1444977"/>
    <lineage>
        <taxon>Bacteria</taxon>
        <taxon>Pseudomonadati</taxon>
        <taxon>Pseudomonadota</taxon>
        <taxon>Gammaproteobacteria</taxon>
        <taxon>Cellvibrionales</taxon>
        <taxon>Cellvibrionaceae</taxon>
        <taxon>Marinibactrum</taxon>
    </lineage>
</organism>
<reference evidence="2 3" key="1">
    <citation type="journal article" date="2014" name="Int. J. Syst. Evol. Microbiol.">
        <title>Complete genome sequence of Corynebacterium casei LMG S-19264T (=DSM 44701T), isolated from a smear-ripened cheese.</title>
        <authorList>
            <consortium name="US DOE Joint Genome Institute (JGI-PGF)"/>
            <person name="Walter F."/>
            <person name="Albersmeier A."/>
            <person name="Kalinowski J."/>
            <person name="Ruckert C."/>
        </authorList>
    </citation>
    <scope>NUCLEOTIDE SEQUENCE [LARGE SCALE GENOMIC DNA]</scope>
    <source>
        <strain evidence="2 3">NBRC 110095</strain>
    </source>
</reference>
<dbReference type="InterPro" id="IPR045526">
    <property type="entry name" value="DUF6471"/>
</dbReference>
<gene>
    <name evidence="2" type="ORF">GCM10007877_03620</name>
</gene>
<name>A0AA37WK73_9GAMM</name>
<proteinExistence type="predicted"/>
<dbReference type="EMBL" id="BSPD01000016">
    <property type="protein sequence ID" value="GLS24648.1"/>
    <property type="molecule type" value="Genomic_DNA"/>
</dbReference>